<comment type="similarity">
    <text evidence="3">Belongs to the cyclin family.</text>
</comment>
<protein>
    <recommendedName>
        <fullName evidence="22">SSD domain-containing protein</fullName>
    </recommendedName>
</protein>
<dbReference type="InterPro" id="IPR032190">
    <property type="entry name" value="NPC1_N"/>
</dbReference>
<sequence length="1363" mass="151737">MRSLRPEEAGHKPTSLCCFLTFIFLCVGHLGHLLSVGADHCVWYGECGPLKVAGKKYNCNYTGPPKPLEPAGYDLLTELCPAFDAGDRAICCNVDQLQTLKGSLQLPLQFLSRCPACYFNLMTLFCELTCSPNQSQFMNATNVNVTTNDILEVQYYIGQRFTDAMYNACKDVQAPSSNVKALSLLCGKDASQCNATNWIQYMFDISNGQTPFSIVPKFSDTPLSGFDPMNLATFNCTEGLEDGSGPCSCQDCSQACGPSPVPPPQLPPWTILGMDAMVVIMWVSYMGFLLVFVGAVVGAWCYRKRTILSEYGPILDSNNPLSLNSDRPDQVNASYSERLGERFESAMRATFSSWGSFCVRCPLLVILGSIILVMASSGGLVYMRITTDPVELWSSPSSQARVEKDYFDSHFGPFFRTAQLIITTPLNKPDVYSPYIPGPDVPFNTILTKDILHQVLDLQLQIENIVATFEGENVTLEDICLAPLAPLNNNCTVLSVLNYFQNSHEALDRVKGDDFFVYADYHSHFLYCVSAPASLNDTTELHDPCMGTFGGPVFPWIALGGYDATNFNNATALVITFPINNFKNNTAQKGKAMAWEKEFISFMKNFNHPNLTVSFSSERSIEDEINRESNSDISTIILSYAIMFIYISLALGHIESCRRVLVDSKISLGIAGILIVLSSVAASLGIFSYFDVPLTLIVIEVIPFLVLAVGVDNIFIIVQTYQRDERLPDETLDQQIGRILGDVAPSMLLSSFSETVAFFLGALSNMPAVRTFSLFAGLAVFIDFLLQISCFVSLLGLDAKRQEGNRLDILCCVKLPEGQESKSDGFLFRFFKKFYAPFVLQEWVRPVVVAVFVGMLSFSIAVVNKVDVGLDQKLSMPDDSFVLDYFRNLSTYLHTGAPVYFVVEDGLDYRSLEGQNSVCGGVGCNNNSLVEQVYTASLISNYTTIAYTPSSWLDDYFDWVKPQSSCCRFYNSTGDFCNASVVDPSCVHCRPLTPEGKKRPTAEDFMRFLPMFLSDNPNIKCGKGGHAAYSSAVDLLNNNTDVGATYFMTYHTIMKDSPDFITGLKMARELAKNISSAMNHNVFAYSVFYVFYEQYLTIIYDTALNLCVSLAAIFVVTTVLLGFELWAAVLVSCTIAMILVNMIGVMWLWSISLNAVSLVNLVMSCGISVEFCSHIVRAFSVSVKSSRVERAEEALAHMGSSVFSGIRCRSLETTVIEYVKPSDLKKDMNETFKEKFPHIRLTLSKIRSLKREIKKLAQDECGYEEMTVAMAFVYFEKLVLQGKLHKQNRKLCAGACVLLAAKIGGDLKKYEVKNLIDKLEERFRVNRRELIAFEFPVLVALEFNLHLPEHEIMPHYRRLLQTS</sequence>
<feature type="transmembrane region" description="Helical" evidence="20">
    <location>
        <begin position="1098"/>
        <end position="1121"/>
    </location>
</feature>
<dbReference type="Pfam" id="PF22314">
    <property type="entry name" value="NPC1_MLD"/>
    <property type="match status" value="1"/>
</dbReference>
<dbReference type="InterPro" id="IPR036915">
    <property type="entry name" value="Cyclin-like_sf"/>
</dbReference>
<evidence type="ECO:0000256" key="12">
    <source>
        <dbReference type="ARBA" id="ARBA00023098"/>
    </source>
</evidence>
<dbReference type="Pfam" id="PF16414">
    <property type="entry name" value="NPC1_N"/>
    <property type="match status" value="1"/>
</dbReference>
<dbReference type="EMBL" id="OZ035836">
    <property type="protein sequence ID" value="CAL1580259.1"/>
    <property type="molecule type" value="Genomic_DNA"/>
</dbReference>
<dbReference type="PANTHER" id="PTHR45727:SF2">
    <property type="entry name" value="NPC INTRACELLULAR CHOLESTEROL TRANSPORTER 1"/>
    <property type="match status" value="1"/>
</dbReference>
<feature type="transmembrane region" description="Helical" evidence="20">
    <location>
        <begin position="772"/>
        <end position="797"/>
    </location>
</feature>
<evidence type="ECO:0000256" key="1">
    <source>
        <dbReference type="ARBA" id="ARBA00004127"/>
    </source>
</evidence>
<dbReference type="GO" id="GO:0005319">
    <property type="term" value="F:lipid transporter activity"/>
    <property type="evidence" value="ECO:0007669"/>
    <property type="project" value="InterPro"/>
</dbReference>
<organism evidence="23 24">
    <name type="scientific">Knipowitschia caucasica</name>
    <name type="common">Caucasian dwarf goby</name>
    <name type="synonym">Pomatoschistus caucasicus</name>
    <dbReference type="NCBI Taxonomy" id="637954"/>
    <lineage>
        <taxon>Eukaryota</taxon>
        <taxon>Metazoa</taxon>
        <taxon>Chordata</taxon>
        <taxon>Craniata</taxon>
        <taxon>Vertebrata</taxon>
        <taxon>Euteleostomi</taxon>
        <taxon>Actinopterygii</taxon>
        <taxon>Neopterygii</taxon>
        <taxon>Teleostei</taxon>
        <taxon>Neoteleostei</taxon>
        <taxon>Acanthomorphata</taxon>
        <taxon>Gobiaria</taxon>
        <taxon>Gobiiformes</taxon>
        <taxon>Gobioidei</taxon>
        <taxon>Gobiidae</taxon>
        <taxon>Gobiinae</taxon>
        <taxon>Knipowitschia</taxon>
    </lineage>
</organism>
<dbReference type="PROSITE" id="PS50156">
    <property type="entry name" value="SSD"/>
    <property type="match status" value="1"/>
</dbReference>
<evidence type="ECO:0000256" key="6">
    <source>
        <dbReference type="ARBA" id="ARBA00022553"/>
    </source>
</evidence>
<keyword evidence="5" id="KW-0153">Cholesterol metabolism</keyword>
<evidence type="ECO:0000256" key="16">
    <source>
        <dbReference type="ARBA" id="ARBA00023180"/>
    </source>
</evidence>
<dbReference type="Gene3D" id="1.10.472.10">
    <property type="entry name" value="Cyclin-like"/>
    <property type="match status" value="1"/>
</dbReference>
<keyword evidence="8 20" id="KW-0812">Transmembrane</keyword>
<accession>A0AAV2JRU5</accession>
<evidence type="ECO:0000256" key="7">
    <source>
        <dbReference type="ARBA" id="ARBA00022618"/>
    </source>
</evidence>
<keyword evidence="11" id="KW-0445">Lipid transport</keyword>
<dbReference type="SUPFAM" id="SSF47954">
    <property type="entry name" value="Cyclin-like"/>
    <property type="match status" value="1"/>
</dbReference>
<evidence type="ECO:0000256" key="10">
    <source>
        <dbReference type="ARBA" id="ARBA00022989"/>
    </source>
</evidence>
<dbReference type="InterPro" id="IPR006671">
    <property type="entry name" value="Cyclin_N"/>
</dbReference>
<feature type="transmembrane region" description="Helical" evidence="20">
    <location>
        <begin position="696"/>
        <end position="718"/>
    </location>
</feature>
<evidence type="ECO:0000256" key="18">
    <source>
        <dbReference type="ARBA" id="ARBA00023306"/>
    </source>
</evidence>
<dbReference type="GO" id="GO:0005886">
    <property type="term" value="C:plasma membrane"/>
    <property type="evidence" value="ECO:0007669"/>
    <property type="project" value="TreeGrafter"/>
</dbReference>
<keyword evidence="16" id="KW-0325">Glycoprotein</keyword>
<evidence type="ECO:0000256" key="3">
    <source>
        <dbReference type="ARBA" id="ARBA00008742"/>
    </source>
</evidence>
<feature type="signal peptide" evidence="21">
    <location>
        <begin position="1"/>
        <end position="28"/>
    </location>
</feature>
<proteinExistence type="inferred from homology"/>
<keyword evidence="17" id="KW-0753">Steroid metabolism</keyword>
<dbReference type="Pfam" id="PF12349">
    <property type="entry name" value="Sterol-sensing"/>
    <property type="match status" value="1"/>
</dbReference>
<keyword evidence="6" id="KW-0597">Phosphoprotein</keyword>
<evidence type="ECO:0000313" key="23">
    <source>
        <dbReference type="EMBL" id="CAL1580259.1"/>
    </source>
</evidence>
<dbReference type="GO" id="GO:0030301">
    <property type="term" value="P:cholesterol transport"/>
    <property type="evidence" value="ECO:0007669"/>
    <property type="project" value="UniProtKB-ARBA"/>
</dbReference>
<comment type="subcellular location">
    <subcellularLocation>
        <location evidence="1">Endomembrane system</location>
        <topology evidence="1">Multi-pass membrane protein</topology>
    </subcellularLocation>
</comment>
<dbReference type="FunFam" id="1.10.472.10:FF:000020">
    <property type="entry name" value="CDK5 and ABL1 enzyme substrate 1"/>
    <property type="match status" value="1"/>
</dbReference>
<keyword evidence="12" id="KW-0443">Lipid metabolism</keyword>
<evidence type="ECO:0000256" key="5">
    <source>
        <dbReference type="ARBA" id="ARBA00022548"/>
    </source>
</evidence>
<dbReference type="GO" id="GO:0042632">
    <property type="term" value="P:cholesterol homeostasis"/>
    <property type="evidence" value="ECO:0007669"/>
    <property type="project" value="TreeGrafter"/>
</dbReference>
<evidence type="ECO:0000256" key="13">
    <source>
        <dbReference type="ARBA" id="ARBA00023136"/>
    </source>
</evidence>
<dbReference type="GO" id="GO:0051301">
    <property type="term" value="P:cell division"/>
    <property type="evidence" value="ECO:0007669"/>
    <property type="project" value="UniProtKB-KW"/>
</dbReference>
<dbReference type="CDD" id="cd20602">
    <property type="entry name" value="CYCLIN_CABLES1"/>
    <property type="match status" value="1"/>
</dbReference>
<evidence type="ECO:0000313" key="24">
    <source>
        <dbReference type="Proteomes" id="UP001497482"/>
    </source>
</evidence>
<evidence type="ECO:0000256" key="9">
    <source>
        <dbReference type="ARBA" id="ARBA00022729"/>
    </source>
</evidence>
<comment type="similarity">
    <text evidence="2">Belongs to the patched family.</text>
</comment>
<dbReference type="NCBIfam" id="TIGR00917">
    <property type="entry name" value="2A060601"/>
    <property type="match status" value="1"/>
</dbReference>
<keyword evidence="15" id="KW-1207">Sterol metabolism</keyword>
<feature type="domain" description="SSD" evidence="22">
    <location>
        <begin position="632"/>
        <end position="797"/>
    </location>
</feature>
<evidence type="ECO:0000256" key="8">
    <source>
        <dbReference type="ARBA" id="ARBA00022692"/>
    </source>
</evidence>
<dbReference type="SUPFAM" id="SSF82866">
    <property type="entry name" value="Multidrug efflux transporter AcrB transmembrane domain"/>
    <property type="match status" value="2"/>
</dbReference>
<feature type="transmembrane region" description="Helical" evidence="20">
    <location>
        <begin position="666"/>
        <end position="690"/>
    </location>
</feature>
<dbReference type="InterPro" id="IPR053958">
    <property type="entry name" value="HMGCR/SNAP/NPC1-like_SSD"/>
</dbReference>
<dbReference type="GO" id="GO:0008203">
    <property type="term" value="P:cholesterol metabolic process"/>
    <property type="evidence" value="ECO:0007669"/>
    <property type="project" value="UniProtKB-KW"/>
</dbReference>
<evidence type="ECO:0000256" key="20">
    <source>
        <dbReference type="SAM" id="Phobius"/>
    </source>
</evidence>
<feature type="transmembrane region" description="Helical" evidence="20">
    <location>
        <begin position="1128"/>
        <end position="1149"/>
    </location>
</feature>
<dbReference type="GO" id="GO:0012505">
    <property type="term" value="C:endomembrane system"/>
    <property type="evidence" value="ECO:0007669"/>
    <property type="project" value="UniProtKB-SubCell"/>
</dbReference>
<evidence type="ECO:0000256" key="15">
    <source>
        <dbReference type="ARBA" id="ARBA00023166"/>
    </source>
</evidence>
<keyword evidence="9 21" id="KW-0732">Signal</keyword>
<dbReference type="InterPro" id="IPR000731">
    <property type="entry name" value="SSD"/>
</dbReference>
<keyword evidence="14" id="KW-1015">Disulfide bond</keyword>
<evidence type="ECO:0000256" key="17">
    <source>
        <dbReference type="ARBA" id="ARBA00023221"/>
    </source>
</evidence>
<dbReference type="PANTHER" id="PTHR45727">
    <property type="entry name" value="NPC INTRACELLULAR CHOLESTEROL TRANSPORTER 1"/>
    <property type="match status" value="1"/>
</dbReference>
<dbReference type="Proteomes" id="UP001497482">
    <property type="component" value="Chromosome 14"/>
</dbReference>
<dbReference type="Gene3D" id="1.20.1640.10">
    <property type="entry name" value="Multidrug efflux transporter AcrB transmembrane domain"/>
    <property type="match status" value="2"/>
</dbReference>
<dbReference type="FunFam" id="1.20.1640.10:FF:000008">
    <property type="entry name" value="NPC intracellular cholesterol transporter 1"/>
    <property type="match status" value="1"/>
</dbReference>
<dbReference type="InterPro" id="IPR053956">
    <property type="entry name" value="NPC1_MLD"/>
</dbReference>
<dbReference type="GO" id="GO:0015485">
    <property type="term" value="F:cholesterol binding"/>
    <property type="evidence" value="ECO:0007669"/>
    <property type="project" value="TreeGrafter"/>
</dbReference>
<evidence type="ECO:0000256" key="2">
    <source>
        <dbReference type="ARBA" id="ARBA00005585"/>
    </source>
</evidence>
<keyword evidence="18" id="KW-0131">Cell cycle</keyword>
<evidence type="ECO:0000256" key="14">
    <source>
        <dbReference type="ARBA" id="ARBA00023157"/>
    </source>
</evidence>
<evidence type="ECO:0000256" key="4">
    <source>
        <dbReference type="ARBA" id="ARBA00022448"/>
    </source>
</evidence>
<feature type="chain" id="PRO_5044022018" description="SSD domain-containing protein" evidence="21">
    <location>
        <begin position="29"/>
        <end position="1363"/>
    </location>
</feature>
<keyword evidence="13 20" id="KW-0472">Membrane</keyword>
<feature type="transmembrane region" description="Helical" evidence="20">
    <location>
        <begin position="279"/>
        <end position="302"/>
    </location>
</feature>
<dbReference type="GO" id="GO:0030299">
    <property type="term" value="P:intestinal cholesterol absorption"/>
    <property type="evidence" value="ECO:0007669"/>
    <property type="project" value="TreeGrafter"/>
</dbReference>
<keyword evidence="4" id="KW-0813">Transport</keyword>
<keyword evidence="7" id="KW-0132">Cell division</keyword>
<comment type="catalytic activity">
    <reaction evidence="19">
        <text>cholesterol(in) = cholesterol(out)</text>
        <dbReference type="Rhea" id="RHEA:39747"/>
        <dbReference type="ChEBI" id="CHEBI:16113"/>
    </reaction>
</comment>
<evidence type="ECO:0000256" key="19">
    <source>
        <dbReference type="ARBA" id="ARBA00034049"/>
    </source>
</evidence>
<evidence type="ECO:0000256" key="11">
    <source>
        <dbReference type="ARBA" id="ARBA00023055"/>
    </source>
</evidence>
<dbReference type="GO" id="GO:0005829">
    <property type="term" value="C:cytosol"/>
    <property type="evidence" value="ECO:0007669"/>
    <property type="project" value="UniProtKB-ARBA"/>
</dbReference>
<gene>
    <name evidence="23" type="ORF">KC01_LOCUS11129</name>
</gene>
<dbReference type="Pfam" id="PF00134">
    <property type="entry name" value="Cyclin_N"/>
    <property type="match status" value="1"/>
</dbReference>
<keyword evidence="24" id="KW-1185">Reference proteome</keyword>
<reference evidence="23 24" key="1">
    <citation type="submission" date="2024-04" db="EMBL/GenBank/DDBJ databases">
        <authorList>
            <person name="Waldvogel A.-M."/>
            <person name="Schoenle A."/>
        </authorList>
    </citation>
    <scope>NUCLEOTIDE SEQUENCE [LARGE SCALE GENOMIC DNA]</scope>
</reference>
<feature type="transmembrane region" description="Helical" evidence="20">
    <location>
        <begin position="357"/>
        <end position="382"/>
    </location>
</feature>
<dbReference type="InterPro" id="IPR004765">
    <property type="entry name" value="NPC1-like"/>
</dbReference>
<evidence type="ECO:0000259" key="22">
    <source>
        <dbReference type="PROSITE" id="PS50156"/>
    </source>
</evidence>
<keyword evidence="10 20" id="KW-1133">Transmembrane helix</keyword>
<evidence type="ECO:0000256" key="21">
    <source>
        <dbReference type="SAM" id="SignalP"/>
    </source>
</evidence>
<feature type="transmembrane region" description="Helical" evidence="20">
    <location>
        <begin position="633"/>
        <end position="654"/>
    </location>
</feature>
<name>A0AAV2JRU5_KNICA</name>